<evidence type="ECO:0000313" key="2">
    <source>
        <dbReference type="Proteomes" id="UP001459204"/>
    </source>
</evidence>
<organism evidence="1 2">
    <name type="scientific">Pseudoxanthomonas putridarboris</name>
    <dbReference type="NCBI Taxonomy" id="752605"/>
    <lineage>
        <taxon>Bacteria</taxon>
        <taxon>Pseudomonadati</taxon>
        <taxon>Pseudomonadota</taxon>
        <taxon>Gammaproteobacteria</taxon>
        <taxon>Lysobacterales</taxon>
        <taxon>Lysobacteraceae</taxon>
        <taxon>Pseudoxanthomonas</taxon>
    </lineage>
</organism>
<dbReference type="Proteomes" id="UP001459204">
    <property type="component" value="Unassembled WGS sequence"/>
</dbReference>
<dbReference type="InterPro" id="IPR011008">
    <property type="entry name" value="Dimeric_a/b-barrel"/>
</dbReference>
<dbReference type="SUPFAM" id="SSF54909">
    <property type="entry name" value="Dimeric alpha+beta barrel"/>
    <property type="match status" value="1"/>
</dbReference>
<proteinExistence type="predicted"/>
<dbReference type="EMBL" id="JBBWWT010000001">
    <property type="protein sequence ID" value="MEL1263117.1"/>
    <property type="molecule type" value="Genomic_DNA"/>
</dbReference>
<keyword evidence="2" id="KW-1185">Reference proteome</keyword>
<sequence>MSALPVIYEVVLDVEAGLLPEYGPWLRHHVAEMTALPGFTGARVYEQREPAPEPGRAVFCVHYCLRDRAALDDYLRAHAERMRADGQQRFGGRFRASRRILQDAAGY</sequence>
<protein>
    <submittedName>
        <fullName evidence="1">DUF4286 family protein</fullName>
    </submittedName>
</protein>
<gene>
    <name evidence="1" type="ORF">AAD027_01840</name>
</gene>
<evidence type="ECO:0000313" key="1">
    <source>
        <dbReference type="EMBL" id="MEL1263117.1"/>
    </source>
</evidence>
<reference evidence="1 2" key="1">
    <citation type="submission" date="2024-04" db="EMBL/GenBank/DDBJ databases">
        <title>Draft genome sequence of Pseudoxanthomonas putridarboris WD12.</title>
        <authorList>
            <person name="Oh J."/>
        </authorList>
    </citation>
    <scope>NUCLEOTIDE SEQUENCE [LARGE SCALE GENOMIC DNA]</scope>
    <source>
        <strain evidence="1 2">WD12</strain>
    </source>
</reference>
<dbReference type="InterPro" id="IPR025563">
    <property type="entry name" value="DUF4286"/>
</dbReference>
<comment type="caution">
    <text evidence="1">The sequence shown here is derived from an EMBL/GenBank/DDBJ whole genome shotgun (WGS) entry which is preliminary data.</text>
</comment>
<accession>A0ABU9IXI8</accession>
<name>A0ABU9IXI8_9GAMM</name>
<dbReference type="RefSeq" id="WP_341724311.1">
    <property type="nucleotide sequence ID" value="NZ_JBBWWT010000001.1"/>
</dbReference>
<dbReference type="Pfam" id="PF14114">
    <property type="entry name" value="DUF4286"/>
    <property type="match status" value="1"/>
</dbReference>